<keyword evidence="5" id="KW-0547">Nucleotide-binding</keyword>
<reference evidence="8" key="1">
    <citation type="submission" date="2020-01" db="EMBL/GenBank/DDBJ databases">
        <title>Whole-genome analyses of novel actinobacteria.</title>
        <authorList>
            <person name="Sahin N."/>
        </authorList>
    </citation>
    <scope>NUCLEOTIDE SEQUENCE</scope>
    <source>
        <strain evidence="8">YC537</strain>
    </source>
</reference>
<keyword evidence="9" id="KW-1185">Reference proteome</keyword>
<feature type="binding site" evidence="5">
    <location>
        <position position="140"/>
    </location>
    <ligand>
        <name>a divalent metal cation</name>
        <dbReference type="ChEBI" id="CHEBI:60240"/>
    </ligand>
</feature>
<proteinExistence type="inferred from homology"/>
<feature type="signal peptide" evidence="6">
    <location>
        <begin position="1"/>
        <end position="25"/>
    </location>
</feature>
<accession>A0A964XJF1</accession>
<dbReference type="InterPro" id="IPR030048">
    <property type="entry name" value="SurE"/>
</dbReference>
<feature type="chain" id="PRO_5036764137" description="5'-nucleotidase SurE" evidence="6">
    <location>
        <begin position="26"/>
        <end position="319"/>
    </location>
</feature>
<keyword evidence="6" id="KW-0732">Signal</keyword>
<keyword evidence="5" id="KW-0963">Cytoplasm</keyword>
<evidence type="ECO:0000256" key="6">
    <source>
        <dbReference type="SAM" id="SignalP"/>
    </source>
</evidence>
<dbReference type="InterPro" id="IPR002828">
    <property type="entry name" value="SurE-like_Pase/nucleotidase"/>
</dbReference>
<evidence type="ECO:0000256" key="3">
    <source>
        <dbReference type="ARBA" id="ARBA00022723"/>
    </source>
</evidence>
<sequence length="319" mass="32639">MNRRTAVAVAVGVLAATAGTPGAVAESSTGAVATAGQQAGCSRPLDILLSNDDGYAAPGINAVYKALKSAGHHVKMVAPMTNQTGRGGALAYGGALEVTQPVAGDPDIHAVSGTPADSVAFGLQVLYAHDAPDLVVSGSNSGTNLSRTVNHSGTVGAAVTAVDRGIPAIAVSTAHPAEFDPKWDGTGGEDFVGTAKLVRTLVDTVKDTADSCEQLMPPTLGLNVNYPARPLEGVRAATLAVHESILTTYEKAGPGEYKVGYNLDPMHEATADQTSRTTVDYELVARGYASVTPLDGSPALETPAQSHQAFVDRLVEKLN</sequence>
<dbReference type="GO" id="GO:0005737">
    <property type="term" value="C:cytoplasm"/>
    <property type="evidence" value="ECO:0007669"/>
    <property type="project" value="UniProtKB-SubCell"/>
</dbReference>
<dbReference type="GO" id="GO:0008253">
    <property type="term" value="F:5'-nucleotidase activity"/>
    <property type="evidence" value="ECO:0007669"/>
    <property type="project" value="UniProtKB-UniRule"/>
</dbReference>
<dbReference type="Proteomes" id="UP000598297">
    <property type="component" value="Unassembled WGS sequence"/>
</dbReference>
<dbReference type="GO" id="GO:0046872">
    <property type="term" value="F:metal ion binding"/>
    <property type="evidence" value="ECO:0007669"/>
    <property type="project" value="UniProtKB-UniRule"/>
</dbReference>
<name>A0A964XJF1_9ACTN</name>
<feature type="binding site" evidence="5">
    <location>
        <position position="52"/>
    </location>
    <ligand>
        <name>a divalent metal cation</name>
        <dbReference type="ChEBI" id="CHEBI:60240"/>
    </ligand>
</feature>
<dbReference type="NCBIfam" id="TIGR00087">
    <property type="entry name" value="surE"/>
    <property type="match status" value="1"/>
</dbReference>
<evidence type="ECO:0000256" key="4">
    <source>
        <dbReference type="ARBA" id="ARBA00022801"/>
    </source>
</evidence>
<evidence type="ECO:0000259" key="7">
    <source>
        <dbReference type="Pfam" id="PF01975"/>
    </source>
</evidence>
<dbReference type="HAMAP" id="MF_00060">
    <property type="entry name" value="SurE"/>
    <property type="match status" value="1"/>
</dbReference>
<evidence type="ECO:0000256" key="2">
    <source>
        <dbReference type="ARBA" id="ARBA00011062"/>
    </source>
</evidence>
<evidence type="ECO:0000256" key="5">
    <source>
        <dbReference type="HAMAP-Rule" id="MF_00060"/>
    </source>
</evidence>
<dbReference type="PANTHER" id="PTHR30457">
    <property type="entry name" value="5'-NUCLEOTIDASE SURE"/>
    <property type="match status" value="1"/>
</dbReference>
<comment type="function">
    <text evidence="5">Nucleotidase that shows phosphatase activity on nucleoside 5'-monophosphates.</text>
</comment>
<dbReference type="SUPFAM" id="SSF64167">
    <property type="entry name" value="SurE-like"/>
    <property type="match status" value="1"/>
</dbReference>
<comment type="catalytic activity">
    <reaction evidence="1 5">
        <text>a ribonucleoside 5'-phosphate + H2O = a ribonucleoside + phosphate</text>
        <dbReference type="Rhea" id="RHEA:12484"/>
        <dbReference type="ChEBI" id="CHEBI:15377"/>
        <dbReference type="ChEBI" id="CHEBI:18254"/>
        <dbReference type="ChEBI" id="CHEBI:43474"/>
        <dbReference type="ChEBI" id="CHEBI:58043"/>
        <dbReference type="EC" id="3.1.3.5"/>
    </reaction>
</comment>
<dbReference type="RefSeq" id="WP_161692870.1">
    <property type="nucleotide sequence ID" value="NZ_JAAAHS010000003.1"/>
</dbReference>
<feature type="binding site" evidence="5">
    <location>
        <position position="53"/>
    </location>
    <ligand>
        <name>a divalent metal cation</name>
        <dbReference type="ChEBI" id="CHEBI:60240"/>
    </ligand>
</feature>
<dbReference type="AlphaFoldDB" id="A0A964XJF1"/>
<dbReference type="EMBL" id="JAAAHS010000003">
    <property type="protein sequence ID" value="NBE49986.1"/>
    <property type="molecule type" value="Genomic_DNA"/>
</dbReference>
<evidence type="ECO:0000256" key="1">
    <source>
        <dbReference type="ARBA" id="ARBA00000815"/>
    </source>
</evidence>
<evidence type="ECO:0000313" key="9">
    <source>
        <dbReference type="Proteomes" id="UP000598297"/>
    </source>
</evidence>
<dbReference type="OrthoDB" id="9780815at2"/>
<keyword evidence="4 5" id="KW-0378">Hydrolase</keyword>
<comment type="caution">
    <text evidence="8">The sequence shown here is derived from an EMBL/GenBank/DDBJ whole genome shotgun (WGS) entry which is preliminary data.</text>
</comment>
<comment type="similarity">
    <text evidence="2 5">Belongs to the SurE nucleotidase family.</text>
</comment>
<dbReference type="Gene3D" id="3.40.1210.10">
    <property type="entry name" value="Survival protein SurE-like phosphatase/nucleotidase"/>
    <property type="match status" value="1"/>
</dbReference>
<comment type="subcellular location">
    <subcellularLocation>
        <location evidence="5">Cytoplasm</location>
    </subcellularLocation>
</comment>
<feature type="domain" description="Survival protein SurE-like phosphatase/nucleotidase" evidence="7">
    <location>
        <begin position="47"/>
        <end position="236"/>
    </location>
</feature>
<protein>
    <recommendedName>
        <fullName evidence="5">5'-nucleotidase SurE</fullName>
        <ecNumber evidence="5">3.1.3.5</ecNumber>
    </recommendedName>
    <alternativeName>
        <fullName evidence="5">Nucleoside 5'-monophosphate phosphohydrolase</fullName>
    </alternativeName>
</protein>
<evidence type="ECO:0000313" key="8">
    <source>
        <dbReference type="EMBL" id="NBE49986.1"/>
    </source>
</evidence>
<dbReference type="InterPro" id="IPR036523">
    <property type="entry name" value="SurE-like_sf"/>
</dbReference>
<comment type="caution">
    <text evidence="5">Lacks conserved residue(s) required for the propagation of feature annotation.</text>
</comment>
<dbReference type="PANTHER" id="PTHR30457:SF0">
    <property type="entry name" value="PHOSPHATASE, PUTATIVE (AFU_ORTHOLOGUE AFUA_4G01070)-RELATED"/>
    <property type="match status" value="1"/>
</dbReference>
<organism evidence="8 9">
    <name type="scientific">Streptomyces boluensis</name>
    <dbReference type="NCBI Taxonomy" id="1775135"/>
    <lineage>
        <taxon>Bacteria</taxon>
        <taxon>Bacillati</taxon>
        <taxon>Actinomycetota</taxon>
        <taxon>Actinomycetes</taxon>
        <taxon>Kitasatosporales</taxon>
        <taxon>Streptomycetaceae</taxon>
        <taxon>Streptomyces</taxon>
    </lineage>
</organism>
<gene>
    <name evidence="5 8" type="primary">surE</name>
    <name evidence="8" type="ORF">GUY60_00785</name>
</gene>
<keyword evidence="3 5" id="KW-0479">Metal-binding</keyword>
<comment type="cofactor">
    <cofactor evidence="5">
        <name>a divalent metal cation</name>
        <dbReference type="ChEBI" id="CHEBI:60240"/>
    </cofactor>
    <text evidence="5">Binds 1 divalent metal cation per subunit.</text>
</comment>
<dbReference type="GO" id="GO:0000166">
    <property type="term" value="F:nucleotide binding"/>
    <property type="evidence" value="ECO:0007669"/>
    <property type="project" value="UniProtKB-KW"/>
</dbReference>
<dbReference type="Pfam" id="PF01975">
    <property type="entry name" value="SurE"/>
    <property type="match status" value="1"/>
</dbReference>
<dbReference type="EC" id="3.1.3.5" evidence="5"/>